<accession>A0A409WXU3</accession>
<proteinExistence type="predicted"/>
<dbReference type="InterPro" id="IPR036047">
    <property type="entry name" value="F-box-like_dom_sf"/>
</dbReference>
<gene>
    <name evidence="2" type="ORF">CVT24_001166</name>
</gene>
<feature type="domain" description="F-box" evidence="1">
    <location>
        <begin position="3"/>
        <end position="49"/>
    </location>
</feature>
<dbReference type="EMBL" id="NHTK01005046">
    <property type="protein sequence ID" value="PPQ83309.1"/>
    <property type="molecule type" value="Genomic_DNA"/>
</dbReference>
<dbReference type="SMART" id="SM00256">
    <property type="entry name" value="FBOX"/>
    <property type="match status" value="1"/>
</dbReference>
<keyword evidence="3" id="KW-1185">Reference proteome</keyword>
<dbReference type="InParanoid" id="A0A409WXU3"/>
<dbReference type="SUPFAM" id="SSF81383">
    <property type="entry name" value="F-box domain"/>
    <property type="match status" value="1"/>
</dbReference>
<evidence type="ECO:0000259" key="1">
    <source>
        <dbReference type="PROSITE" id="PS50181"/>
    </source>
</evidence>
<sequence>MASILLTDIPSDIIIQIFALLDLQDLISLRKTCKKFSSLSYEKTLWLQQVDKLYTENLLFPSSIPLYSLSSSLLEDIATRPVRWEKLVLQQEEITPLRTRIISTPLAFRENAFHSFLVPGGRFLFAYYEGPPRLVLLDLCTENPDIPLATLAVSGRPGFCFVPSPFEGTFSTLVFTRLIHSTATQKFLDVYDISPYEENCKFTKIASRDSDPQLISFDVFTHPPTAISANMLVFSRNPQQLQLGIIWRFRLDEWIKFRVTTPHVVKIFLLHDSIIFMHASSFSLCPVPTTGYVCNFDALRGLPEVELQVLYERMLLPDPYGLNQATDYWYSGSRYHPMVAISEPSFFMPVSPLRFYNIEHDKNMIYVRSSIGEACAPPNRSWGAIQVERTVWDSLWIPCNGGIYRVFHSSNNVAHFYCQGLKSFRQGTAAQAFSTIINVRNIIPDGARIRVSMCPHSGRASLTWSSPGSGSDSSGQILILDFFEPPHSTDLPNSTL</sequence>
<reference evidence="2 3" key="1">
    <citation type="journal article" date="2018" name="Evol. Lett.">
        <title>Horizontal gene cluster transfer increased hallucinogenic mushroom diversity.</title>
        <authorList>
            <person name="Reynolds H.T."/>
            <person name="Vijayakumar V."/>
            <person name="Gluck-Thaler E."/>
            <person name="Korotkin H.B."/>
            <person name="Matheny P.B."/>
            <person name="Slot J.C."/>
        </authorList>
    </citation>
    <scope>NUCLEOTIDE SEQUENCE [LARGE SCALE GENOMIC DNA]</scope>
    <source>
        <strain evidence="2 3">2629</strain>
    </source>
</reference>
<name>A0A409WXU3_9AGAR</name>
<dbReference type="PROSITE" id="PS50181">
    <property type="entry name" value="FBOX"/>
    <property type="match status" value="1"/>
</dbReference>
<evidence type="ECO:0000313" key="2">
    <source>
        <dbReference type="EMBL" id="PPQ83309.1"/>
    </source>
</evidence>
<comment type="caution">
    <text evidence="2">The sequence shown here is derived from an EMBL/GenBank/DDBJ whole genome shotgun (WGS) entry which is preliminary data.</text>
</comment>
<evidence type="ECO:0000313" key="3">
    <source>
        <dbReference type="Proteomes" id="UP000284842"/>
    </source>
</evidence>
<dbReference type="Gene3D" id="1.20.1280.50">
    <property type="match status" value="1"/>
</dbReference>
<dbReference type="InterPro" id="IPR001810">
    <property type="entry name" value="F-box_dom"/>
</dbReference>
<dbReference type="Pfam" id="PF12937">
    <property type="entry name" value="F-box-like"/>
    <property type="match status" value="1"/>
</dbReference>
<dbReference type="OrthoDB" id="2688364at2759"/>
<organism evidence="2 3">
    <name type="scientific">Panaeolus cyanescens</name>
    <dbReference type="NCBI Taxonomy" id="181874"/>
    <lineage>
        <taxon>Eukaryota</taxon>
        <taxon>Fungi</taxon>
        <taxon>Dikarya</taxon>
        <taxon>Basidiomycota</taxon>
        <taxon>Agaricomycotina</taxon>
        <taxon>Agaricomycetes</taxon>
        <taxon>Agaricomycetidae</taxon>
        <taxon>Agaricales</taxon>
        <taxon>Agaricineae</taxon>
        <taxon>Galeropsidaceae</taxon>
        <taxon>Panaeolus</taxon>
    </lineage>
</organism>
<dbReference type="AlphaFoldDB" id="A0A409WXU3"/>
<protein>
    <recommendedName>
        <fullName evidence="1">F-box domain-containing protein</fullName>
    </recommendedName>
</protein>
<dbReference type="Proteomes" id="UP000284842">
    <property type="component" value="Unassembled WGS sequence"/>
</dbReference>